<dbReference type="InterPro" id="IPR002156">
    <property type="entry name" value="RNaseH_domain"/>
</dbReference>
<reference evidence="2 3" key="1">
    <citation type="submission" date="2018-06" db="EMBL/GenBank/DDBJ databases">
        <title>Comparative genomics reveals the genomic features of Rhizophagus irregularis, R. cerebriforme, R. diaphanum and Gigaspora rosea, and their symbiotic lifestyle signature.</title>
        <authorList>
            <person name="Morin E."/>
            <person name="San Clemente H."/>
            <person name="Chen E.C.H."/>
            <person name="De La Providencia I."/>
            <person name="Hainaut M."/>
            <person name="Kuo A."/>
            <person name="Kohler A."/>
            <person name="Murat C."/>
            <person name="Tang N."/>
            <person name="Roy S."/>
            <person name="Loubradou J."/>
            <person name="Henrissat B."/>
            <person name="Grigoriev I.V."/>
            <person name="Corradi N."/>
            <person name="Roux C."/>
            <person name="Martin F.M."/>
        </authorList>
    </citation>
    <scope>NUCLEOTIDE SEQUENCE [LARGE SCALE GENOMIC DNA]</scope>
    <source>
        <strain evidence="2 3">DAOM 227022</strain>
    </source>
</reference>
<dbReference type="GO" id="GO:0003676">
    <property type="term" value="F:nucleic acid binding"/>
    <property type="evidence" value="ECO:0007669"/>
    <property type="project" value="InterPro"/>
</dbReference>
<evidence type="ECO:0000259" key="1">
    <source>
        <dbReference type="PROSITE" id="PS50879"/>
    </source>
</evidence>
<dbReference type="Proteomes" id="UP000265703">
    <property type="component" value="Unassembled WGS sequence"/>
</dbReference>
<keyword evidence="3" id="KW-1185">Reference proteome</keyword>
<dbReference type="OrthoDB" id="2423333at2759"/>
<dbReference type="AlphaFoldDB" id="A0A397SCK2"/>
<protein>
    <recommendedName>
        <fullName evidence="1">RNase H type-1 domain-containing protein</fullName>
    </recommendedName>
</protein>
<dbReference type="Pfam" id="PF00075">
    <property type="entry name" value="RNase_H"/>
    <property type="match status" value="1"/>
</dbReference>
<proteinExistence type="predicted"/>
<dbReference type="STRING" id="658196.A0A397SCK2"/>
<dbReference type="InterPro" id="IPR036397">
    <property type="entry name" value="RNaseH_sf"/>
</dbReference>
<dbReference type="SUPFAM" id="SSF53098">
    <property type="entry name" value="Ribonuclease H-like"/>
    <property type="match status" value="1"/>
</dbReference>
<gene>
    <name evidence="2" type="ORF">C1645_835979</name>
</gene>
<dbReference type="EMBL" id="QKYT01000711">
    <property type="protein sequence ID" value="RIA82035.1"/>
    <property type="molecule type" value="Genomic_DNA"/>
</dbReference>
<organism evidence="2 3">
    <name type="scientific">Glomus cerebriforme</name>
    <dbReference type="NCBI Taxonomy" id="658196"/>
    <lineage>
        <taxon>Eukaryota</taxon>
        <taxon>Fungi</taxon>
        <taxon>Fungi incertae sedis</taxon>
        <taxon>Mucoromycota</taxon>
        <taxon>Glomeromycotina</taxon>
        <taxon>Glomeromycetes</taxon>
        <taxon>Glomerales</taxon>
        <taxon>Glomeraceae</taxon>
        <taxon>Glomus</taxon>
    </lineage>
</organism>
<dbReference type="GO" id="GO:0004523">
    <property type="term" value="F:RNA-DNA hybrid ribonuclease activity"/>
    <property type="evidence" value="ECO:0007669"/>
    <property type="project" value="InterPro"/>
</dbReference>
<sequence>MGSHQCSMSFGFIQTEGIETQFKALCKFWPSSYHAEVMGFLSAILTCNNNSLVEIYTDSQSLIDMFNTMKEKYFTLTIREKFKINSQILSWSIILEIINIKNLSIRFSKVKAHSGDKFNEKVDKLISTAHGDLNLMIQLKIENMDNLLVIPKWNNIVIDKNIRGFLKTISNTQGFEQFFNQDRNFKYRKININWKMIFDALQSDMAKEKTDFSSSRKKANKVKLMMEEIPTIEQMKKLSSFIYQHKLCPRCQNEEETFNHVWTCPNISYIMDDIVRNIKNFLIDITKENNITNISINIKDISQLDIWKIDSDQNQFTFIDLIKGFIPLCLTTFINQYTRNSKNTSKIIIDLREEIYRMTFSNIWQERCNLQHEIEIAEGITKQVKVDSKQFNIALDIEHFINQNNIQNSLEGIKNNIYFGSSVMGFMIHVNYVDIIYGLNLRPDKENF</sequence>
<evidence type="ECO:0000313" key="3">
    <source>
        <dbReference type="Proteomes" id="UP000265703"/>
    </source>
</evidence>
<dbReference type="Gene3D" id="3.30.420.10">
    <property type="entry name" value="Ribonuclease H-like superfamily/Ribonuclease H"/>
    <property type="match status" value="1"/>
</dbReference>
<accession>A0A397SCK2</accession>
<dbReference type="PROSITE" id="PS50879">
    <property type="entry name" value="RNASE_H_1"/>
    <property type="match status" value="1"/>
</dbReference>
<feature type="domain" description="RNase H type-1" evidence="1">
    <location>
        <begin position="1"/>
        <end position="131"/>
    </location>
</feature>
<evidence type="ECO:0000313" key="2">
    <source>
        <dbReference type="EMBL" id="RIA82035.1"/>
    </source>
</evidence>
<name>A0A397SCK2_9GLOM</name>
<comment type="caution">
    <text evidence="2">The sequence shown here is derived from an EMBL/GenBank/DDBJ whole genome shotgun (WGS) entry which is preliminary data.</text>
</comment>
<dbReference type="InterPro" id="IPR012337">
    <property type="entry name" value="RNaseH-like_sf"/>
</dbReference>